<dbReference type="AlphaFoldDB" id="B8C580"/>
<evidence type="ECO:0000256" key="1">
    <source>
        <dbReference type="SAM" id="MobiDB-lite"/>
    </source>
</evidence>
<feature type="non-terminal residue" evidence="2">
    <location>
        <position position="78"/>
    </location>
</feature>
<feature type="compositionally biased region" description="Polar residues" evidence="1">
    <location>
        <begin position="60"/>
        <end position="78"/>
    </location>
</feature>
<accession>B8C580</accession>
<feature type="non-terminal residue" evidence="2">
    <location>
        <position position="1"/>
    </location>
</feature>
<feature type="compositionally biased region" description="Polar residues" evidence="1">
    <location>
        <begin position="24"/>
        <end position="37"/>
    </location>
</feature>
<sequence>SPSSSATYISKQSTPRQRSRKQSTIKPTSPTEKSSLLTRGMSLFGRSAQTPRPSLDKNKSSPAMQNKQDNSDESSVVS</sequence>
<dbReference type="RefSeq" id="XP_002290965.1">
    <property type="nucleotide sequence ID" value="XM_002290929.1"/>
</dbReference>
<dbReference type="HOGENOM" id="CLU_2629482_0_0_1"/>
<gene>
    <name evidence="2" type="ORF">THAPSDRAFT_262747</name>
</gene>
<reference evidence="2 3" key="2">
    <citation type="journal article" date="2008" name="Nature">
        <title>The Phaeodactylum genome reveals the evolutionary history of diatom genomes.</title>
        <authorList>
            <person name="Bowler C."/>
            <person name="Allen A.E."/>
            <person name="Badger J.H."/>
            <person name="Grimwood J."/>
            <person name="Jabbari K."/>
            <person name="Kuo A."/>
            <person name="Maheswari U."/>
            <person name="Martens C."/>
            <person name="Maumus F."/>
            <person name="Otillar R.P."/>
            <person name="Rayko E."/>
            <person name="Salamov A."/>
            <person name="Vandepoele K."/>
            <person name="Beszteri B."/>
            <person name="Gruber A."/>
            <person name="Heijde M."/>
            <person name="Katinka M."/>
            <person name="Mock T."/>
            <person name="Valentin K."/>
            <person name="Verret F."/>
            <person name="Berges J.A."/>
            <person name="Brownlee C."/>
            <person name="Cadoret J.P."/>
            <person name="Chiovitti A."/>
            <person name="Choi C.J."/>
            <person name="Coesel S."/>
            <person name="De Martino A."/>
            <person name="Detter J.C."/>
            <person name="Durkin C."/>
            <person name="Falciatore A."/>
            <person name="Fournet J."/>
            <person name="Haruta M."/>
            <person name="Huysman M.J."/>
            <person name="Jenkins B.D."/>
            <person name="Jiroutova K."/>
            <person name="Jorgensen R.E."/>
            <person name="Joubert Y."/>
            <person name="Kaplan A."/>
            <person name="Kroger N."/>
            <person name="Kroth P.G."/>
            <person name="La Roche J."/>
            <person name="Lindquist E."/>
            <person name="Lommer M."/>
            <person name="Martin-Jezequel V."/>
            <person name="Lopez P.J."/>
            <person name="Lucas S."/>
            <person name="Mangogna M."/>
            <person name="McGinnis K."/>
            <person name="Medlin L.K."/>
            <person name="Montsant A."/>
            <person name="Oudot-Le Secq M.P."/>
            <person name="Napoli C."/>
            <person name="Obornik M."/>
            <person name="Parker M.S."/>
            <person name="Petit J.L."/>
            <person name="Porcel B.M."/>
            <person name="Poulsen N."/>
            <person name="Robison M."/>
            <person name="Rychlewski L."/>
            <person name="Rynearson T.A."/>
            <person name="Schmutz J."/>
            <person name="Shapiro H."/>
            <person name="Siaut M."/>
            <person name="Stanley M."/>
            <person name="Sussman M.R."/>
            <person name="Taylor A.R."/>
            <person name="Vardi A."/>
            <person name="von Dassow P."/>
            <person name="Vyverman W."/>
            <person name="Willis A."/>
            <person name="Wyrwicz L.S."/>
            <person name="Rokhsar D.S."/>
            <person name="Weissenbach J."/>
            <person name="Armbrust E.V."/>
            <person name="Green B.R."/>
            <person name="Van de Peer Y."/>
            <person name="Grigoriev I.V."/>
        </authorList>
    </citation>
    <scope>NUCLEOTIDE SEQUENCE [LARGE SCALE GENOMIC DNA]</scope>
    <source>
        <strain evidence="2 3">CCMP1335</strain>
    </source>
</reference>
<organism evidence="2 3">
    <name type="scientific">Thalassiosira pseudonana</name>
    <name type="common">Marine diatom</name>
    <name type="synonym">Cyclotella nana</name>
    <dbReference type="NCBI Taxonomy" id="35128"/>
    <lineage>
        <taxon>Eukaryota</taxon>
        <taxon>Sar</taxon>
        <taxon>Stramenopiles</taxon>
        <taxon>Ochrophyta</taxon>
        <taxon>Bacillariophyta</taxon>
        <taxon>Coscinodiscophyceae</taxon>
        <taxon>Thalassiosirophycidae</taxon>
        <taxon>Thalassiosirales</taxon>
        <taxon>Thalassiosiraceae</taxon>
        <taxon>Thalassiosira</taxon>
    </lineage>
</organism>
<keyword evidence="3" id="KW-1185">Reference proteome</keyword>
<dbReference type="EMBL" id="CM000643">
    <property type="protein sequence ID" value="EED91072.1"/>
    <property type="molecule type" value="Genomic_DNA"/>
</dbReference>
<evidence type="ECO:0000313" key="2">
    <source>
        <dbReference type="EMBL" id="EED91072.1"/>
    </source>
</evidence>
<dbReference type="KEGG" id="tps:THAPSDRAFT_262747"/>
<dbReference type="GeneID" id="7451152"/>
<feature type="region of interest" description="Disordered" evidence="1">
    <location>
        <begin position="1"/>
        <end position="78"/>
    </location>
</feature>
<proteinExistence type="predicted"/>
<name>B8C580_THAPS</name>
<dbReference type="Proteomes" id="UP000001449">
    <property type="component" value="Chromosome 6"/>
</dbReference>
<feature type="compositionally biased region" description="Polar residues" evidence="1">
    <location>
        <begin position="1"/>
        <end position="16"/>
    </location>
</feature>
<dbReference type="PaxDb" id="35128-Thaps262747"/>
<evidence type="ECO:0000313" key="3">
    <source>
        <dbReference type="Proteomes" id="UP000001449"/>
    </source>
</evidence>
<dbReference type="InParanoid" id="B8C580"/>
<reference evidence="2 3" key="1">
    <citation type="journal article" date="2004" name="Science">
        <title>The genome of the diatom Thalassiosira pseudonana: ecology, evolution, and metabolism.</title>
        <authorList>
            <person name="Armbrust E.V."/>
            <person name="Berges J.A."/>
            <person name="Bowler C."/>
            <person name="Green B.R."/>
            <person name="Martinez D."/>
            <person name="Putnam N.H."/>
            <person name="Zhou S."/>
            <person name="Allen A.E."/>
            <person name="Apt K.E."/>
            <person name="Bechner M."/>
            <person name="Brzezinski M.A."/>
            <person name="Chaal B.K."/>
            <person name="Chiovitti A."/>
            <person name="Davis A.K."/>
            <person name="Demarest M.S."/>
            <person name="Detter J.C."/>
            <person name="Glavina T."/>
            <person name="Goodstein D."/>
            <person name="Hadi M.Z."/>
            <person name="Hellsten U."/>
            <person name="Hildebrand M."/>
            <person name="Jenkins B.D."/>
            <person name="Jurka J."/>
            <person name="Kapitonov V.V."/>
            <person name="Kroger N."/>
            <person name="Lau W.W."/>
            <person name="Lane T.W."/>
            <person name="Larimer F.W."/>
            <person name="Lippmeier J.C."/>
            <person name="Lucas S."/>
            <person name="Medina M."/>
            <person name="Montsant A."/>
            <person name="Obornik M."/>
            <person name="Parker M.S."/>
            <person name="Palenik B."/>
            <person name="Pazour G.J."/>
            <person name="Richardson P.M."/>
            <person name="Rynearson T.A."/>
            <person name="Saito M.A."/>
            <person name="Schwartz D.C."/>
            <person name="Thamatrakoln K."/>
            <person name="Valentin K."/>
            <person name="Vardi A."/>
            <person name="Wilkerson F.P."/>
            <person name="Rokhsar D.S."/>
        </authorList>
    </citation>
    <scope>NUCLEOTIDE SEQUENCE [LARGE SCALE GENOMIC DNA]</scope>
    <source>
        <strain evidence="2 3">CCMP1335</strain>
    </source>
</reference>
<protein>
    <submittedName>
        <fullName evidence="2">Uncharacterized protein</fullName>
    </submittedName>
</protein>